<gene>
    <name evidence="1" type="ORF">FOA43_002868</name>
</gene>
<protein>
    <submittedName>
        <fullName evidence="1">Uncharacterized protein</fullName>
    </submittedName>
</protein>
<dbReference type="SUPFAM" id="SSF81406">
    <property type="entry name" value="Mitochondrial cytochrome c oxidase subunit IV"/>
    <property type="match status" value="1"/>
</dbReference>
<organism evidence="1 2">
    <name type="scientific">Eeniella nana</name>
    <name type="common">Yeast</name>
    <name type="synonym">Brettanomyces nanus</name>
    <dbReference type="NCBI Taxonomy" id="13502"/>
    <lineage>
        <taxon>Eukaryota</taxon>
        <taxon>Fungi</taxon>
        <taxon>Dikarya</taxon>
        <taxon>Ascomycota</taxon>
        <taxon>Saccharomycotina</taxon>
        <taxon>Pichiomycetes</taxon>
        <taxon>Pichiales</taxon>
        <taxon>Pichiaceae</taxon>
        <taxon>Brettanomyces</taxon>
    </lineage>
</organism>
<dbReference type="Proteomes" id="UP000662931">
    <property type="component" value="Chromosome 3"/>
</dbReference>
<proteinExistence type="predicted"/>
<dbReference type="GO" id="GO:0005739">
    <property type="term" value="C:mitochondrion"/>
    <property type="evidence" value="ECO:0007669"/>
    <property type="project" value="GOC"/>
</dbReference>
<name>A0A875S3P2_EENNA</name>
<dbReference type="GO" id="GO:0045277">
    <property type="term" value="C:respiratory chain complex IV"/>
    <property type="evidence" value="ECO:0007669"/>
    <property type="project" value="InterPro"/>
</dbReference>
<dbReference type="InterPro" id="IPR036639">
    <property type="entry name" value="Cyt_c_oxidase_su4_sf"/>
</dbReference>
<dbReference type="GeneID" id="62196269"/>
<evidence type="ECO:0000313" key="2">
    <source>
        <dbReference type="Proteomes" id="UP000662931"/>
    </source>
</evidence>
<dbReference type="KEGG" id="bnn:FOA43_002868"/>
<sequence length="267" mass="31037">MSIREKMKKSWKFLDADQKRFTYWLAYGSYGPREGFPNVYDYYTSIKGTGSPSGTSVFPPSGTSVFPPSGTPASPVSRILQDDSLGQLIQEINPKKDSQREAFILQNSTSKIVEETKKIDALEMSNRKQDVPPDLPFRYPSVLRAINPSSYTIASRLPALDPRSFGIKRLQQYQFDRNTNPYNRFIVATLVVLTVLAFKKDRKVNLSGIVPEYGWKQEQEEIQQTQKRQQNEILSLKLKNAMEQQQQQQQQQQHLQEPRRWYYLWLF</sequence>
<dbReference type="AlphaFoldDB" id="A0A875S3P2"/>
<dbReference type="GO" id="GO:0006123">
    <property type="term" value="P:mitochondrial electron transport, cytochrome c to oxygen"/>
    <property type="evidence" value="ECO:0007669"/>
    <property type="project" value="InterPro"/>
</dbReference>
<keyword evidence="2" id="KW-1185">Reference proteome</keyword>
<dbReference type="OrthoDB" id="186013at2759"/>
<accession>A0A875S3P2</accession>
<dbReference type="EMBL" id="CP064814">
    <property type="protein sequence ID" value="QPG75513.1"/>
    <property type="molecule type" value="Genomic_DNA"/>
</dbReference>
<evidence type="ECO:0000313" key="1">
    <source>
        <dbReference type="EMBL" id="QPG75513.1"/>
    </source>
</evidence>
<dbReference type="RefSeq" id="XP_038779078.1">
    <property type="nucleotide sequence ID" value="XM_038923150.1"/>
</dbReference>
<reference evidence="1" key="1">
    <citation type="submission" date="2020-10" db="EMBL/GenBank/DDBJ databases">
        <authorList>
            <person name="Roach M.J.R."/>
        </authorList>
    </citation>
    <scope>NUCLEOTIDE SEQUENCE</scope>
    <source>
        <strain evidence="1">CBS 1945</strain>
    </source>
</reference>